<name>A0A9D3UGK4_9ROSI</name>
<keyword evidence="5" id="KW-1185">Reference proteome</keyword>
<feature type="domain" description="Mon2/Sec7/BIG1-like HUS" evidence="3">
    <location>
        <begin position="122"/>
        <end position="187"/>
    </location>
</feature>
<feature type="signal peptide" evidence="2">
    <location>
        <begin position="1"/>
        <end position="17"/>
    </location>
</feature>
<dbReference type="PANTHER" id="PTHR10663">
    <property type="entry name" value="GUANYL-NUCLEOTIDE EXCHANGE FACTOR"/>
    <property type="match status" value="1"/>
</dbReference>
<feature type="chain" id="PRO_5038931860" description="Mon2/Sec7/BIG1-like HUS domain-containing protein" evidence="2">
    <location>
        <begin position="18"/>
        <end position="223"/>
    </location>
</feature>
<proteinExistence type="predicted"/>
<keyword evidence="1" id="KW-0344">Guanine-nucleotide releasing factor</keyword>
<dbReference type="Proteomes" id="UP000828251">
    <property type="component" value="Unassembled WGS sequence"/>
</dbReference>
<dbReference type="AlphaFoldDB" id="A0A9D3UGK4"/>
<protein>
    <recommendedName>
        <fullName evidence="3">Mon2/Sec7/BIG1-like HUS domain-containing protein</fullName>
    </recommendedName>
</protein>
<dbReference type="Pfam" id="PF12783">
    <property type="entry name" value="Sec7-like_HUS"/>
    <property type="match status" value="1"/>
</dbReference>
<dbReference type="InterPro" id="IPR032691">
    <property type="entry name" value="Mon2/Sec7/BIG1-like_HUS"/>
</dbReference>
<comment type="caution">
    <text evidence="4">The sequence shown here is derived from an EMBL/GenBank/DDBJ whole genome shotgun (WGS) entry which is preliminary data.</text>
</comment>
<dbReference type="GO" id="GO:0005802">
    <property type="term" value="C:trans-Golgi network"/>
    <property type="evidence" value="ECO:0007669"/>
    <property type="project" value="TreeGrafter"/>
</dbReference>
<organism evidence="4 5">
    <name type="scientific">Gossypium stocksii</name>
    <dbReference type="NCBI Taxonomy" id="47602"/>
    <lineage>
        <taxon>Eukaryota</taxon>
        <taxon>Viridiplantae</taxon>
        <taxon>Streptophyta</taxon>
        <taxon>Embryophyta</taxon>
        <taxon>Tracheophyta</taxon>
        <taxon>Spermatophyta</taxon>
        <taxon>Magnoliopsida</taxon>
        <taxon>eudicotyledons</taxon>
        <taxon>Gunneridae</taxon>
        <taxon>Pentapetalae</taxon>
        <taxon>rosids</taxon>
        <taxon>malvids</taxon>
        <taxon>Malvales</taxon>
        <taxon>Malvaceae</taxon>
        <taxon>Malvoideae</taxon>
        <taxon>Gossypium</taxon>
    </lineage>
</organism>
<gene>
    <name evidence="4" type="ORF">J1N35_041766</name>
</gene>
<keyword evidence="2" id="KW-0732">Signal</keyword>
<evidence type="ECO:0000259" key="3">
    <source>
        <dbReference type="Pfam" id="PF12783"/>
    </source>
</evidence>
<dbReference type="GO" id="GO:0005085">
    <property type="term" value="F:guanyl-nucleotide exchange factor activity"/>
    <property type="evidence" value="ECO:0007669"/>
    <property type="project" value="UniProtKB-KW"/>
</dbReference>
<dbReference type="EMBL" id="JAIQCV010000012">
    <property type="protein sequence ID" value="KAH1040023.1"/>
    <property type="molecule type" value="Genomic_DNA"/>
</dbReference>
<accession>A0A9D3UGK4</accession>
<sequence>MLLFGSLFLHSVGLLKAFLFPQTRNRDSVLKALNGHSDHRQIEMKKILPKSPSDFLCKCVQSCFFYHNNTVSVFHIRRYGATDENLLRNIHYSALKQTQIDVQTLEGQMEREVLLAGIIDGSFRSGLKAEIGILFPMLILRVLENVLQPSFLQKMTILNLLDKIGGDSQIIIGILVNYDCDVDSPNIFERYLQGCQLPLEDFSRATIWFNHNSVCSPGYSSPA</sequence>
<dbReference type="PANTHER" id="PTHR10663:SF108">
    <property type="entry name" value="BREFELDIN A-INHIBITED GUANINE NUCLEOTIDE-EXCHANGE PROTEIN 1"/>
    <property type="match status" value="1"/>
</dbReference>
<evidence type="ECO:0000313" key="4">
    <source>
        <dbReference type="EMBL" id="KAH1040023.1"/>
    </source>
</evidence>
<reference evidence="4 5" key="1">
    <citation type="journal article" date="2021" name="Plant Biotechnol. J.">
        <title>Multi-omics assisted identification of the key and species-specific regulatory components of drought-tolerant mechanisms in Gossypium stocksii.</title>
        <authorList>
            <person name="Yu D."/>
            <person name="Ke L."/>
            <person name="Zhang D."/>
            <person name="Wu Y."/>
            <person name="Sun Y."/>
            <person name="Mei J."/>
            <person name="Sun J."/>
            <person name="Sun Y."/>
        </authorList>
    </citation>
    <scope>NUCLEOTIDE SEQUENCE [LARGE SCALE GENOMIC DNA]</scope>
    <source>
        <strain evidence="5">cv. E1</strain>
        <tissue evidence="4">Leaf</tissue>
    </source>
</reference>
<dbReference type="OrthoDB" id="128867at2759"/>
<evidence type="ECO:0000256" key="1">
    <source>
        <dbReference type="ARBA" id="ARBA00022658"/>
    </source>
</evidence>
<evidence type="ECO:0000313" key="5">
    <source>
        <dbReference type="Proteomes" id="UP000828251"/>
    </source>
</evidence>
<evidence type="ECO:0000256" key="2">
    <source>
        <dbReference type="SAM" id="SignalP"/>
    </source>
</evidence>